<dbReference type="Gene3D" id="3.40.190.150">
    <property type="entry name" value="Bordetella uptake gene, domain 1"/>
    <property type="match status" value="1"/>
</dbReference>
<evidence type="ECO:0000313" key="3">
    <source>
        <dbReference type="Proteomes" id="UP000190092"/>
    </source>
</evidence>
<dbReference type="InterPro" id="IPR042100">
    <property type="entry name" value="Bug_dom1"/>
</dbReference>
<evidence type="ECO:0000256" key="1">
    <source>
        <dbReference type="ARBA" id="ARBA00006987"/>
    </source>
</evidence>
<dbReference type="PANTHER" id="PTHR42928">
    <property type="entry name" value="TRICARBOXYLATE-BINDING PROTEIN"/>
    <property type="match status" value="1"/>
</dbReference>
<name>A0A1T4NI76_9HYPH</name>
<dbReference type="Proteomes" id="UP000190092">
    <property type="component" value="Unassembled WGS sequence"/>
</dbReference>
<accession>A0A1T4NI76</accession>
<sequence>MNLQRRRFLQKSSAVLATAGFAPAGRAETFPSRPIHWIIPFAPGGNYDVTSRLVAEPMSRQLGQTVVVDNRPGAGGVVGLEAAANAPADGYTITMASFSVIYIAPLLAGKQPLLPAFAPVSILTTVPTLVVTRADSRFSDMRALLAEARSKPGTVSIGHSGNGTTNHVAILRLQVNEKLSFNIIPYKGSGPGLNDMLAGNIDCFADQLTASMPYIQSGKFRPLMALGPERIPELPDVPTLEQVGCKTFNGATTAGVFVRRETPADIVRRLNEAVVAGLRDETAHQRLRDLGATVRPSTPGEFEDQLKADEANVAELLKMGVLKPE</sequence>
<dbReference type="STRING" id="225324.SAMN02745126_02291"/>
<dbReference type="CDD" id="cd07012">
    <property type="entry name" value="PBP2_Bug_TTT"/>
    <property type="match status" value="1"/>
</dbReference>
<dbReference type="Gene3D" id="3.40.190.10">
    <property type="entry name" value="Periplasmic binding protein-like II"/>
    <property type="match status" value="1"/>
</dbReference>
<dbReference type="SUPFAM" id="SSF53850">
    <property type="entry name" value="Periplasmic binding protein-like II"/>
    <property type="match status" value="1"/>
</dbReference>
<dbReference type="PIRSF" id="PIRSF017082">
    <property type="entry name" value="YflP"/>
    <property type="match status" value="1"/>
</dbReference>
<dbReference type="InterPro" id="IPR005064">
    <property type="entry name" value="BUG"/>
</dbReference>
<organism evidence="2 3">
    <name type="scientific">Enhydrobacter aerosaccus</name>
    <dbReference type="NCBI Taxonomy" id="225324"/>
    <lineage>
        <taxon>Bacteria</taxon>
        <taxon>Pseudomonadati</taxon>
        <taxon>Pseudomonadota</taxon>
        <taxon>Alphaproteobacteria</taxon>
        <taxon>Hyphomicrobiales</taxon>
        <taxon>Enhydrobacter</taxon>
    </lineage>
</organism>
<dbReference type="PROSITE" id="PS51318">
    <property type="entry name" value="TAT"/>
    <property type="match status" value="1"/>
</dbReference>
<gene>
    <name evidence="2" type="ORF">SAMN02745126_02291</name>
</gene>
<dbReference type="PANTHER" id="PTHR42928:SF5">
    <property type="entry name" value="BLR1237 PROTEIN"/>
    <property type="match status" value="1"/>
</dbReference>
<evidence type="ECO:0000313" key="2">
    <source>
        <dbReference type="EMBL" id="SJZ78767.1"/>
    </source>
</evidence>
<protein>
    <submittedName>
        <fullName evidence="2">Tripartite-type tricarboxylate transporter, receptor component TctC</fullName>
    </submittedName>
</protein>
<keyword evidence="2" id="KW-0675">Receptor</keyword>
<dbReference type="Pfam" id="PF03401">
    <property type="entry name" value="TctC"/>
    <property type="match status" value="1"/>
</dbReference>
<dbReference type="AlphaFoldDB" id="A0A1T4NI76"/>
<comment type="similarity">
    <text evidence="1">Belongs to the UPF0065 (bug) family.</text>
</comment>
<dbReference type="OrthoDB" id="7248487at2"/>
<dbReference type="RefSeq" id="WP_085933996.1">
    <property type="nucleotide sequence ID" value="NZ_FUWJ01000002.1"/>
</dbReference>
<dbReference type="EMBL" id="FUWJ01000002">
    <property type="protein sequence ID" value="SJZ78767.1"/>
    <property type="molecule type" value="Genomic_DNA"/>
</dbReference>
<keyword evidence="3" id="KW-1185">Reference proteome</keyword>
<reference evidence="3" key="1">
    <citation type="submission" date="2017-02" db="EMBL/GenBank/DDBJ databases">
        <authorList>
            <person name="Varghese N."/>
            <person name="Submissions S."/>
        </authorList>
    </citation>
    <scope>NUCLEOTIDE SEQUENCE [LARGE SCALE GENOMIC DNA]</scope>
    <source>
        <strain evidence="3">ATCC 27094</strain>
    </source>
</reference>
<dbReference type="InterPro" id="IPR006311">
    <property type="entry name" value="TAT_signal"/>
</dbReference>
<proteinExistence type="inferred from homology"/>